<name>A0A917WJL7_9RHOB</name>
<keyword evidence="1" id="KW-0472">Membrane</keyword>
<comment type="caution">
    <text evidence="3">The sequence shown here is derived from an EMBL/GenBank/DDBJ whole genome shotgun (WGS) entry which is preliminary data.</text>
</comment>
<protein>
    <submittedName>
        <fullName evidence="3">Thiol-disulfide oxidoreductase</fullName>
    </submittedName>
</protein>
<keyword evidence="1" id="KW-0812">Transmembrane</keyword>
<dbReference type="CDD" id="cd02972">
    <property type="entry name" value="DsbA_family"/>
    <property type="match status" value="1"/>
</dbReference>
<keyword evidence="4" id="KW-1185">Reference proteome</keyword>
<gene>
    <name evidence="3" type="ORF">GCM10011534_33720</name>
</gene>
<proteinExistence type="predicted"/>
<dbReference type="AlphaFoldDB" id="A0A917WJL7"/>
<dbReference type="InterPro" id="IPR012336">
    <property type="entry name" value="Thioredoxin-like_fold"/>
</dbReference>
<dbReference type="SUPFAM" id="SSF52833">
    <property type="entry name" value="Thioredoxin-like"/>
    <property type="match status" value="1"/>
</dbReference>
<sequence length="226" mass="24703">MDRRTLLGGGVAVVAAGGVGYWALNRESAAPVTQINAATTEGDTEAAEAVDTSSIQEMVLGDPDAPVTFMEYASFTCPHCANFHNGPFQKLKSEYIDTGKVKMVYRDVFFDRFGLWASMIARCDPNRFFGISSMLYEQQKEWLAGNEPAAIADNLRKIGKVAGLSDEQIETCLADEEKATTLVSWFEQNAAADEVTSTPTLFIDGVKHSNMNWDDLKKLIDEALAG</sequence>
<keyword evidence="1" id="KW-1133">Transmembrane helix</keyword>
<accession>A0A917WJL7</accession>
<evidence type="ECO:0000259" key="2">
    <source>
        <dbReference type="Pfam" id="PF13462"/>
    </source>
</evidence>
<organism evidence="3 4">
    <name type="scientific">Pseudooceanicola nanhaiensis</name>
    <dbReference type="NCBI Taxonomy" id="375761"/>
    <lineage>
        <taxon>Bacteria</taxon>
        <taxon>Pseudomonadati</taxon>
        <taxon>Pseudomonadota</taxon>
        <taxon>Alphaproteobacteria</taxon>
        <taxon>Rhodobacterales</taxon>
        <taxon>Paracoccaceae</taxon>
        <taxon>Pseudooceanicola</taxon>
    </lineage>
</organism>
<evidence type="ECO:0000313" key="3">
    <source>
        <dbReference type="EMBL" id="GGM08955.1"/>
    </source>
</evidence>
<dbReference type="Proteomes" id="UP000649829">
    <property type="component" value="Unassembled WGS sequence"/>
</dbReference>
<evidence type="ECO:0000256" key="1">
    <source>
        <dbReference type="SAM" id="Phobius"/>
    </source>
</evidence>
<reference evidence="3" key="2">
    <citation type="submission" date="2020-09" db="EMBL/GenBank/DDBJ databases">
        <authorList>
            <person name="Sun Q."/>
            <person name="Zhou Y."/>
        </authorList>
    </citation>
    <scope>NUCLEOTIDE SEQUENCE</scope>
    <source>
        <strain evidence="3">CGMCC 1.6293</strain>
    </source>
</reference>
<dbReference type="InterPro" id="IPR036249">
    <property type="entry name" value="Thioredoxin-like_sf"/>
</dbReference>
<dbReference type="Pfam" id="PF13462">
    <property type="entry name" value="Thioredoxin_4"/>
    <property type="match status" value="1"/>
</dbReference>
<evidence type="ECO:0000313" key="4">
    <source>
        <dbReference type="Proteomes" id="UP000649829"/>
    </source>
</evidence>
<dbReference type="RefSeq" id="WP_028286860.1">
    <property type="nucleotide sequence ID" value="NZ_BMLF01000002.1"/>
</dbReference>
<dbReference type="EMBL" id="BMLF01000002">
    <property type="protein sequence ID" value="GGM08955.1"/>
    <property type="molecule type" value="Genomic_DNA"/>
</dbReference>
<reference evidence="3" key="1">
    <citation type="journal article" date="2014" name="Int. J. Syst. Evol. Microbiol.">
        <title>Complete genome sequence of Corynebacterium casei LMG S-19264T (=DSM 44701T), isolated from a smear-ripened cheese.</title>
        <authorList>
            <consortium name="US DOE Joint Genome Institute (JGI-PGF)"/>
            <person name="Walter F."/>
            <person name="Albersmeier A."/>
            <person name="Kalinowski J."/>
            <person name="Ruckert C."/>
        </authorList>
    </citation>
    <scope>NUCLEOTIDE SEQUENCE</scope>
    <source>
        <strain evidence="3">CGMCC 1.6293</strain>
    </source>
</reference>
<dbReference type="Gene3D" id="3.40.30.10">
    <property type="entry name" value="Glutaredoxin"/>
    <property type="match status" value="1"/>
</dbReference>
<feature type="domain" description="Thioredoxin-like fold" evidence="2">
    <location>
        <begin position="55"/>
        <end position="222"/>
    </location>
</feature>
<feature type="transmembrane region" description="Helical" evidence="1">
    <location>
        <begin position="6"/>
        <end position="24"/>
    </location>
</feature>